<feature type="transmembrane region" description="Helical" evidence="1">
    <location>
        <begin position="188"/>
        <end position="205"/>
    </location>
</feature>
<evidence type="ECO:0000313" key="3">
    <source>
        <dbReference type="Proteomes" id="UP000319267"/>
    </source>
</evidence>
<dbReference type="EMBL" id="FXTQ01000001">
    <property type="protein sequence ID" value="SMO35651.1"/>
    <property type="molecule type" value="Genomic_DNA"/>
</dbReference>
<accession>A0A521ALJ9</accession>
<protein>
    <submittedName>
        <fullName evidence="2">Uncharacterized protein</fullName>
    </submittedName>
</protein>
<dbReference type="RefSeq" id="WP_111377977.1">
    <property type="nucleotide sequence ID" value="NZ_CP043612.1"/>
</dbReference>
<dbReference type="Proteomes" id="UP000319267">
    <property type="component" value="Unassembled WGS sequence"/>
</dbReference>
<keyword evidence="1" id="KW-0472">Membrane</keyword>
<name>A0A521ALJ9_9FLAO</name>
<keyword evidence="1" id="KW-1133">Transmembrane helix</keyword>
<feature type="transmembrane region" description="Helical" evidence="1">
    <location>
        <begin position="53"/>
        <end position="72"/>
    </location>
</feature>
<feature type="transmembrane region" description="Helical" evidence="1">
    <location>
        <begin position="127"/>
        <end position="149"/>
    </location>
</feature>
<keyword evidence="1" id="KW-0812">Transmembrane</keyword>
<dbReference type="AlphaFoldDB" id="A0A521ALJ9"/>
<reference evidence="2 3" key="1">
    <citation type="submission" date="2017-05" db="EMBL/GenBank/DDBJ databases">
        <authorList>
            <person name="Varghese N."/>
            <person name="Submissions S."/>
        </authorList>
    </citation>
    <scope>NUCLEOTIDE SEQUENCE [LARGE SCALE GENOMIC DNA]</scope>
    <source>
        <strain evidence="2 3">DSM 29982</strain>
    </source>
</reference>
<feature type="transmembrane region" description="Helical" evidence="1">
    <location>
        <begin position="161"/>
        <end position="182"/>
    </location>
</feature>
<feature type="transmembrane region" description="Helical" evidence="1">
    <location>
        <begin position="84"/>
        <end position="107"/>
    </location>
</feature>
<organism evidence="2 3">
    <name type="scientific">Flavobacterium nitrogenifigens</name>
    <dbReference type="NCBI Taxonomy" id="1617283"/>
    <lineage>
        <taxon>Bacteria</taxon>
        <taxon>Pseudomonadati</taxon>
        <taxon>Bacteroidota</taxon>
        <taxon>Flavobacteriia</taxon>
        <taxon>Flavobacteriales</taxon>
        <taxon>Flavobacteriaceae</taxon>
        <taxon>Flavobacterium</taxon>
    </lineage>
</organism>
<feature type="transmembrane region" description="Helical" evidence="1">
    <location>
        <begin position="12"/>
        <end position="33"/>
    </location>
</feature>
<sequence length="328" mass="36965">MNNFFSKANLPKIYNTAAILAFVYAGLMIVFSIYKDFIYVDQTWLHGLTVNGFSVFSNLIWIGLLLVLKVLLNKTLQCNKANSLINASFIFLGIGVYSVGVIFFKALKVYFSSDDANALLSFGASSISSAIFLLLSSVVLILIDIILGNRLRQIDIVLKDYFKILGFSFMVYGIISALQMVKVINSDIIVFLPKIVLIVVLGNIFKEVSKMNPADLPSEPEPKVAVNYTPAKTFSENKTEKVEKINVSNRKKEIAEQEVIPSFDINELENKEEILSYFENLSSDEKNRLGVVVAKIYNQDLTAEQTKNLILHYITEKKLYDHNRFAPK</sequence>
<gene>
    <name evidence="2" type="ORF">SAMN06265220_101255</name>
</gene>
<keyword evidence="3" id="KW-1185">Reference proteome</keyword>
<evidence type="ECO:0000256" key="1">
    <source>
        <dbReference type="SAM" id="Phobius"/>
    </source>
</evidence>
<evidence type="ECO:0000313" key="2">
    <source>
        <dbReference type="EMBL" id="SMO35651.1"/>
    </source>
</evidence>
<dbReference type="OrthoDB" id="1334403at2"/>
<proteinExistence type="predicted"/>